<protein>
    <submittedName>
        <fullName evidence="1">Uncharacterized protein</fullName>
    </submittedName>
</protein>
<proteinExistence type="predicted"/>
<dbReference type="EMBL" id="CAJVCH010178919">
    <property type="protein sequence ID" value="CAG7729466.1"/>
    <property type="molecule type" value="Genomic_DNA"/>
</dbReference>
<keyword evidence="2" id="KW-1185">Reference proteome</keyword>
<dbReference type="Proteomes" id="UP000708208">
    <property type="component" value="Unassembled WGS sequence"/>
</dbReference>
<sequence length="63" mass="7257">MRSSCGHILEKLKGQPVKVKMISTRAKKLLAIAFTVSERVSTTPYCWNEKKCRPEITHKKKKI</sequence>
<organism evidence="1 2">
    <name type="scientific">Allacma fusca</name>
    <dbReference type="NCBI Taxonomy" id="39272"/>
    <lineage>
        <taxon>Eukaryota</taxon>
        <taxon>Metazoa</taxon>
        <taxon>Ecdysozoa</taxon>
        <taxon>Arthropoda</taxon>
        <taxon>Hexapoda</taxon>
        <taxon>Collembola</taxon>
        <taxon>Symphypleona</taxon>
        <taxon>Sminthuridae</taxon>
        <taxon>Allacma</taxon>
    </lineage>
</organism>
<name>A0A8J2K721_9HEXA</name>
<comment type="caution">
    <text evidence="1">The sequence shown here is derived from an EMBL/GenBank/DDBJ whole genome shotgun (WGS) entry which is preliminary data.</text>
</comment>
<evidence type="ECO:0000313" key="2">
    <source>
        <dbReference type="Proteomes" id="UP000708208"/>
    </source>
</evidence>
<dbReference type="AlphaFoldDB" id="A0A8J2K721"/>
<gene>
    <name evidence="1" type="ORF">AFUS01_LOCUS18178</name>
</gene>
<evidence type="ECO:0000313" key="1">
    <source>
        <dbReference type="EMBL" id="CAG7729466.1"/>
    </source>
</evidence>
<reference evidence="1" key="1">
    <citation type="submission" date="2021-06" db="EMBL/GenBank/DDBJ databases">
        <authorList>
            <person name="Hodson N. C."/>
            <person name="Mongue J. A."/>
            <person name="Jaron S. K."/>
        </authorList>
    </citation>
    <scope>NUCLEOTIDE SEQUENCE</scope>
</reference>
<feature type="non-terminal residue" evidence="1">
    <location>
        <position position="1"/>
    </location>
</feature>
<accession>A0A8J2K721</accession>